<gene>
    <name evidence="1" type="ORF">SG35_031300</name>
</gene>
<accession>A0AAE9YXL4</accession>
<dbReference type="EMBL" id="CP059736">
    <property type="protein sequence ID" value="WDE02244.1"/>
    <property type="molecule type" value="Genomic_DNA"/>
</dbReference>
<evidence type="ECO:0000313" key="1">
    <source>
        <dbReference type="EMBL" id="WDE02244.1"/>
    </source>
</evidence>
<reference evidence="1 2" key="1">
    <citation type="journal article" date="2015" name="Genome Announc.">
        <title>Draft Genome Sequences of Marine Isolates of Thalassomonas viridans and Thalassomonas actiniarum.</title>
        <authorList>
            <person name="Olonade I."/>
            <person name="van Zyl L.J."/>
            <person name="Trindade M."/>
        </authorList>
    </citation>
    <scope>NUCLEOTIDE SEQUENCE [LARGE SCALE GENOMIC DNA]</scope>
    <source>
        <strain evidence="1 2">A5K-106</strain>
    </source>
</reference>
<dbReference type="AlphaFoldDB" id="A0AAE9YXL4"/>
<dbReference type="KEGG" id="tact:SG35_031300"/>
<dbReference type="RefSeq" id="WP_044831092.1">
    <property type="nucleotide sequence ID" value="NZ_CP059736.1"/>
</dbReference>
<dbReference type="Pfam" id="PF08988">
    <property type="entry name" value="T3SS_needle_E"/>
    <property type="match status" value="1"/>
</dbReference>
<keyword evidence="2" id="KW-1185">Reference proteome</keyword>
<sequence>MNNFFMTDLEHTLAGEEREACINNLQAAFDQEINQFKAALRRPSTTQEFNRNNAYLDVFSNGLTVLNTITE</sequence>
<dbReference type="Gene3D" id="1.20.5.420">
    <property type="entry name" value="Immunoglobulin FC, subunit C"/>
    <property type="match status" value="1"/>
</dbReference>
<reference evidence="1 2" key="2">
    <citation type="journal article" date="2022" name="Mar. Drugs">
        <title>Bioassay-Guided Fractionation Leads to the Detection of Cholic Acid Generated by the Rare Thalassomonas sp.</title>
        <authorList>
            <person name="Pheiffer F."/>
            <person name="Schneider Y.K."/>
            <person name="Hansen E.H."/>
            <person name="Andersen J.H."/>
            <person name="Isaksson J."/>
            <person name="Busche T."/>
            <person name="R C."/>
            <person name="Kalinowski J."/>
            <person name="Zyl L.V."/>
            <person name="Trindade M."/>
        </authorList>
    </citation>
    <scope>NUCLEOTIDE SEQUENCE [LARGE SCALE GENOMIC DNA]</scope>
    <source>
        <strain evidence="1 2">A5K-106</strain>
    </source>
</reference>
<name>A0AAE9YXL4_9GAMM</name>
<organism evidence="1 2">
    <name type="scientific">Thalassomonas actiniarum</name>
    <dbReference type="NCBI Taxonomy" id="485447"/>
    <lineage>
        <taxon>Bacteria</taxon>
        <taxon>Pseudomonadati</taxon>
        <taxon>Pseudomonadota</taxon>
        <taxon>Gammaproteobacteria</taxon>
        <taxon>Alteromonadales</taxon>
        <taxon>Colwelliaceae</taxon>
        <taxon>Thalassomonas</taxon>
    </lineage>
</organism>
<dbReference type="Proteomes" id="UP000032568">
    <property type="component" value="Chromosome pTact"/>
</dbReference>
<proteinExistence type="predicted"/>
<evidence type="ECO:0000313" key="2">
    <source>
        <dbReference type="Proteomes" id="UP000032568"/>
    </source>
</evidence>
<protein>
    <submittedName>
        <fullName evidence="1">Uncharacterized protein</fullName>
    </submittedName>
</protein>
<dbReference type="InterPro" id="IPR012671">
    <property type="entry name" value="T3SS_PscE/YscE"/>
</dbReference>